<keyword evidence="9" id="KW-1185">Reference proteome</keyword>
<dbReference type="InterPro" id="IPR031303">
    <property type="entry name" value="C5_meth_CS"/>
</dbReference>
<keyword evidence="5" id="KW-0680">Restriction system</keyword>
<dbReference type="PRINTS" id="PR00105">
    <property type="entry name" value="C5METTRFRASE"/>
</dbReference>
<dbReference type="Gene3D" id="3.40.50.150">
    <property type="entry name" value="Vaccinia Virus protein VP39"/>
    <property type="match status" value="1"/>
</dbReference>
<keyword evidence="2 7" id="KW-0489">Methyltransferase</keyword>
<dbReference type="InterPro" id="IPR001525">
    <property type="entry name" value="C5_MeTfrase"/>
</dbReference>
<evidence type="ECO:0000256" key="2">
    <source>
        <dbReference type="ARBA" id="ARBA00022603"/>
    </source>
</evidence>
<dbReference type="PANTHER" id="PTHR46098">
    <property type="entry name" value="TRNA (CYTOSINE(38)-C(5))-METHYLTRANSFERASE"/>
    <property type="match status" value="1"/>
</dbReference>
<reference evidence="8 9" key="1">
    <citation type="submission" date="2020-10" db="EMBL/GenBank/DDBJ databases">
        <title>Complete genome sequence of Paludibaculum fermentans P105T, a facultatively anaerobic acidobacterium capable of dissimilatory Fe(III) reduction.</title>
        <authorList>
            <person name="Dedysh S.N."/>
            <person name="Beletsky A.V."/>
            <person name="Kulichevskaya I.S."/>
            <person name="Mardanov A.V."/>
            <person name="Ravin N.V."/>
        </authorList>
    </citation>
    <scope>NUCLEOTIDE SEQUENCE [LARGE SCALE GENOMIC DNA]</scope>
    <source>
        <strain evidence="8 9">P105</strain>
    </source>
</reference>
<dbReference type="GO" id="GO:0009307">
    <property type="term" value="P:DNA restriction-modification system"/>
    <property type="evidence" value="ECO:0007669"/>
    <property type="project" value="UniProtKB-KW"/>
</dbReference>
<dbReference type="Pfam" id="PF00145">
    <property type="entry name" value="DNA_methylase"/>
    <property type="match status" value="1"/>
</dbReference>
<dbReference type="AlphaFoldDB" id="A0A7S7NQU7"/>
<dbReference type="GO" id="GO:0003886">
    <property type="term" value="F:DNA (cytosine-5-)-methyltransferase activity"/>
    <property type="evidence" value="ECO:0007669"/>
    <property type="project" value="UniProtKB-EC"/>
</dbReference>
<dbReference type="Gene3D" id="3.90.120.10">
    <property type="entry name" value="DNA Methylase, subunit A, domain 2"/>
    <property type="match status" value="1"/>
</dbReference>
<dbReference type="InterPro" id="IPR029063">
    <property type="entry name" value="SAM-dependent_MTases_sf"/>
</dbReference>
<evidence type="ECO:0000256" key="6">
    <source>
        <dbReference type="ARBA" id="ARBA00047422"/>
    </source>
</evidence>
<dbReference type="EMBL" id="CP063849">
    <property type="protein sequence ID" value="QOY88024.1"/>
    <property type="molecule type" value="Genomic_DNA"/>
</dbReference>
<dbReference type="PANTHER" id="PTHR46098:SF1">
    <property type="entry name" value="TRNA (CYTOSINE(38)-C(5))-METHYLTRANSFERASE"/>
    <property type="match status" value="1"/>
</dbReference>
<dbReference type="Proteomes" id="UP000593892">
    <property type="component" value="Chromosome"/>
</dbReference>
<protein>
    <recommendedName>
        <fullName evidence="1">DNA (cytosine-5-)-methyltransferase</fullName>
        <ecNumber evidence="1">2.1.1.37</ecNumber>
    </recommendedName>
</protein>
<dbReference type="SUPFAM" id="SSF53335">
    <property type="entry name" value="S-adenosyl-L-methionine-dependent methyltransferases"/>
    <property type="match status" value="1"/>
</dbReference>
<dbReference type="PROSITE" id="PS51679">
    <property type="entry name" value="SAM_MT_C5"/>
    <property type="match status" value="1"/>
</dbReference>
<dbReference type="GO" id="GO:0032259">
    <property type="term" value="P:methylation"/>
    <property type="evidence" value="ECO:0007669"/>
    <property type="project" value="UniProtKB-KW"/>
</dbReference>
<proteinExistence type="inferred from homology"/>
<evidence type="ECO:0000256" key="1">
    <source>
        <dbReference type="ARBA" id="ARBA00011975"/>
    </source>
</evidence>
<evidence type="ECO:0000313" key="8">
    <source>
        <dbReference type="EMBL" id="QOY88024.1"/>
    </source>
</evidence>
<keyword evidence="3 7" id="KW-0808">Transferase</keyword>
<evidence type="ECO:0000256" key="3">
    <source>
        <dbReference type="ARBA" id="ARBA00022679"/>
    </source>
</evidence>
<dbReference type="PROSITE" id="PS00095">
    <property type="entry name" value="C5_MTASE_2"/>
    <property type="match status" value="1"/>
</dbReference>
<dbReference type="EC" id="2.1.1.37" evidence="1"/>
<evidence type="ECO:0000313" key="9">
    <source>
        <dbReference type="Proteomes" id="UP000593892"/>
    </source>
</evidence>
<gene>
    <name evidence="8" type="ORF">IRI77_35700</name>
</gene>
<comment type="catalytic activity">
    <reaction evidence="6">
        <text>a 2'-deoxycytidine in DNA + S-adenosyl-L-methionine = a 5-methyl-2'-deoxycytidine in DNA + S-adenosyl-L-homocysteine + H(+)</text>
        <dbReference type="Rhea" id="RHEA:13681"/>
        <dbReference type="Rhea" id="RHEA-COMP:11369"/>
        <dbReference type="Rhea" id="RHEA-COMP:11370"/>
        <dbReference type="ChEBI" id="CHEBI:15378"/>
        <dbReference type="ChEBI" id="CHEBI:57856"/>
        <dbReference type="ChEBI" id="CHEBI:59789"/>
        <dbReference type="ChEBI" id="CHEBI:85452"/>
        <dbReference type="ChEBI" id="CHEBI:85454"/>
        <dbReference type="EC" id="2.1.1.37"/>
    </reaction>
</comment>
<keyword evidence="4 7" id="KW-0949">S-adenosyl-L-methionine</keyword>
<name>A0A7S7NQU7_PALFE</name>
<dbReference type="REBASE" id="454244">
    <property type="entry name" value="M.PfeP105ORF35700P"/>
</dbReference>
<evidence type="ECO:0000256" key="7">
    <source>
        <dbReference type="PROSITE-ProRule" id="PRU01016"/>
    </source>
</evidence>
<accession>A0A7S7NQU7</accession>
<evidence type="ECO:0000256" key="5">
    <source>
        <dbReference type="ARBA" id="ARBA00022747"/>
    </source>
</evidence>
<dbReference type="KEGG" id="pfer:IRI77_35700"/>
<dbReference type="InterPro" id="IPR050750">
    <property type="entry name" value="C5-MTase"/>
</dbReference>
<comment type="similarity">
    <text evidence="7">Belongs to the class I-like SAM-binding methyltransferase superfamily. C5-methyltransferase family.</text>
</comment>
<organism evidence="8 9">
    <name type="scientific">Paludibaculum fermentans</name>
    <dbReference type="NCBI Taxonomy" id="1473598"/>
    <lineage>
        <taxon>Bacteria</taxon>
        <taxon>Pseudomonadati</taxon>
        <taxon>Acidobacteriota</taxon>
        <taxon>Terriglobia</taxon>
        <taxon>Bryobacterales</taxon>
        <taxon>Bryobacteraceae</taxon>
        <taxon>Paludibaculum</taxon>
    </lineage>
</organism>
<evidence type="ECO:0000256" key="4">
    <source>
        <dbReference type="ARBA" id="ARBA00022691"/>
    </source>
</evidence>
<sequence>MPVSDANESTVRAIDLFAGVGGSSCGAKAAGVCVVAAIDAWELAGKAYKDNNPDTEVYTSFCEDVDPASIERQFGRIELLLASPECTSHTCAKGAAERSEKSRGTAFQVVRFAEALTPRWIVIENVIHMRAWTRYQQLIDSLEALDYRCLPQVLNSADFGVPQSRRRLFIVCERGQKPPEIRLPDGMVHVPVRSVIDTNGTYKYNPLRADGRAAPTLERADRAIANVGTRDPFLIVYYGSDGSGGWQPVSVPLRTITTLDRFAYVRRRDGMHEMRMLQVPELQLAMGFPKDYILARGTRRDRIKLLGNAVCPPVMEHVVRTLVKSSPRREMVSAAGGGSDAGL</sequence>
<feature type="active site" evidence="7">
    <location>
        <position position="86"/>
    </location>
</feature>